<dbReference type="InterPro" id="IPR001905">
    <property type="entry name" value="Ammonium_transpt"/>
</dbReference>
<proteinExistence type="inferred from homology"/>
<accession>A0A3S4GYE2</accession>
<dbReference type="EMBL" id="LR134162">
    <property type="protein sequence ID" value="VEB02183.1"/>
    <property type="molecule type" value="Genomic_DNA"/>
</dbReference>
<dbReference type="InterPro" id="IPR029020">
    <property type="entry name" value="Ammonium/urea_transptr"/>
</dbReference>
<gene>
    <name evidence="10" type="primary">amt</name>
    <name evidence="10" type="ORF">NCTC13635_02657</name>
</gene>
<dbReference type="GO" id="GO:0008519">
    <property type="term" value="F:ammonium channel activity"/>
    <property type="evidence" value="ECO:0007669"/>
    <property type="project" value="InterPro"/>
</dbReference>
<protein>
    <submittedName>
        <fullName evidence="10">Ammonium transporter</fullName>
    </submittedName>
</protein>
<evidence type="ECO:0000313" key="11">
    <source>
        <dbReference type="Proteomes" id="UP000282433"/>
    </source>
</evidence>
<evidence type="ECO:0000256" key="6">
    <source>
        <dbReference type="ARBA" id="ARBA00023136"/>
    </source>
</evidence>
<evidence type="ECO:0000313" key="10">
    <source>
        <dbReference type="EMBL" id="VEB02183.1"/>
    </source>
</evidence>
<sequence length="85" mass="9398">MLAGSWSMPQRVLPHWLQHCMLAKRTVASDGTHNIPYIALGAGLLWFGWYGFNAGSELQVNTVTVSAFVTTDIAAAFAAVTWFYY</sequence>
<dbReference type="PANTHER" id="PTHR43029:SF10">
    <property type="entry name" value="AMMONIUM TRANSPORTER MEP2"/>
    <property type="match status" value="1"/>
</dbReference>
<feature type="transmembrane region" description="Helical" evidence="8">
    <location>
        <begin position="64"/>
        <end position="84"/>
    </location>
</feature>
<evidence type="ECO:0000256" key="7">
    <source>
        <dbReference type="ARBA" id="ARBA00023177"/>
    </source>
</evidence>
<comment type="subcellular location">
    <subcellularLocation>
        <location evidence="1">Membrane</location>
        <topology evidence="1">Multi-pass membrane protein</topology>
    </subcellularLocation>
</comment>
<dbReference type="Gene3D" id="1.10.3430.10">
    <property type="entry name" value="Ammonium transporter AmtB like domains"/>
    <property type="match status" value="1"/>
</dbReference>
<feature type="domain" description="Ammonium transporter AmtB-like" evidence="9">
    <location>
        <begin position="31"/>
        <end position="83"/>
    </location>
</feature>
<dbReference type="Proteomes" id="UP000282433">
    <property type="component" value="Chromosome"/>
</dbReference>
<dbReference type="PANTHER" id="PTHR43029">
    <property type="entry name" value="AMMONIUM TRANSPORTER MEP2"/>
    <property type="match status" value="1"/>
</dbReference>
<keyword evidence="3" id="KW-0813">Transport</keyword>
<keyword evidence="4 8" id="KW-0812">Transmembrane</keyword>
<dbReference type="Pfam" id="PF00909">
    <property type="entry name" value="Ammonium_transp"/>
    <property type="match status" value="1"/>
</dbReference>
<dbReference type="SUPFAM" id="SSF111352">
    <property type="entry name" value="Ammonium transporter"/>
    <property type="match status" value="1"/>
</dbReference>
<evidence type="ECO:0000256" key="8">
    <source>
        <dbReference type="SAM" id="Phobius"/>
    </source>
</evidence>
<evidence type="ECO:0000256" key="3">
    <source>
        <dbReference type="ARBA" id="ARBA00022448"/>
    </source>
</evidence>
<keyword evidence="5 8" id="KW-1133">Transmembrane helix</keyword>
<name>A0A3S4GYE2_KLEPN</name>
<dbReference type="AlphaFoldDB" id="A0A3S4GYE2"/>
<comment type="similarity">
    <text evidence="2">Belongs to the ammonia transporter channel (TC 1.A.11.2) family.</text>
</comment>
<feature type="transmembrane region" description="Helical" evidence="8">
    <location>
        <begin position="34"/>
        <end position="52"/>
    </location>
</feature>
<evidence type="ECO:0000259" key="9">
    <source>
        <dbReference type="Pfam" id="PF00909"/>
    </source>
</evidence>
<organism evidence="10 11">
    <name type="scientific">Klebsiella pneumoniae</name>
    <dbReference type="NCBI Taxonomy" id="573"/>
    <lineage>
        <taxon>Bacteria</taxon>
        <taxon>Pseudomonadati</taxon>
        <taxon>Pseudomonadota</taxon>
        <taxon>Gammaproteobacteria</taxon>
        <taxon>Enterobacterales</taxon>
        <taxon>Enterobacteriaceae</taxon>
        <taxon>Klebsiella/Raoultella group</taxon>
        <taxon>Klebsiella</taxon>
        <taxon>Klebsiella pneumoniae complex</taxon>
    </lineage>
</organism>
<keyword evidence="6 8" id="KW-0472">Membrane</keyword>
<keyword evidence="7" id="KW-0924">Ammonia transport</keyword>
<evidence type="ECO:0000256" key="5">
    <source>
        <dbReference type="ARBA" id="ARBA00022989"/>
    </source>
</evidence>
<evidence type="ECO:0000256" key="4">
    <source>
        <dbReference type="ARBA" id="ARBA00022692"/>
    </source>
</evidence>
<evidence type="ECO:0000256" key="2">
    <source>
        <dbReference type="ARBA" id="ARBA00005887"/>
    </source>
</evidence>
<dbReference type="GO" id="GO:0005886">
    <property type="term" value="C:plasma membrane"/>
    <property type="evidence" value="ECO:0007669"/>
    <property type="project" value="TreeGrafter"/>
</dbReference>
<dbReference type="InterPro" id="IPR024041">
    <property type="entry name" value="NH4_transpt_AmtB-like_dom"/>
</dbReference>
<evidence type="ECO:0000256" key="1">
    <source>
        <dbReference type="ARBA" id="ARBA00004141"/>
    </source>
</evidence>
<reference evidence="10 11" key="1">
    <citation type="submission" date="2018-12" db="EMBL/GenBank/DDBJ databases">
        <authorList>
            <consortium name="Pathogen Informatics"/>
        </authorList>
    </citation>
    <scope>NUCLEOTIDE SEQUENCE [LARGE SCALE GENOMIC DNA]</scope>
    <source>
        <strain evidence="10 11">NCTC13635</strain>
    </source>
</reference>